<dbReference type="VEuPathDB" id="MicrosporidiaDB:M153_15700013796"/>
<gene>
    <name evidence="2" type="ORF">M153_15700013796</name>
</gene>
<evidence type="ECO:0000256" key="1">
    <source>
        <dbReference type="SAM" id="Phobius"/>
    </source>
</evidence>
<organism evidence="2 3">
    <name type="scientific">Pseudoloma neurophilia</name>
    <dbReference type="NCBI Taxonomy" id="146866"/>
    <lineage>
        <taxon>Eukaryota</taxon>
        <taxon>Fungi</taxon>
        <taxon>Fungi incertae sedis</taxon>
        <taxon>Microsporidia</taxon>
        <taxon>Pseudoloma</taxon>
    </lineage>
</organism>
<dbReference type="Proteomes" id="UP000051530">
    <property type="component" value="Unassembled WGS sequence"/>
</dbReference>
<keyword evidence="1" id="KW-0812">Transmembrane</keyword>
<dbReference type="EMBL" id="LGUB01000036">
    <property type="protein sequence ID" value="KRH94743.1"/>
    <property type="molecule type" value="Genomic_DNA"/>
</dbReference>
<evidence type="ECO:0000313" key="3">
    <source>
        <dbReference type="Proteomes" id="UP000051530"/>
    </source>
</evidence>
<protein>
    <submittedName>
        <fullName evidence="2">Uncharacterized protein</fullName>
    </submittedName>
</protein>
<evidence type="ECO:0000313" key="2">
    <source>
        <dbReference type="EMBL" id="KRH94743.1"/>
    </source>
</evidence>
<name>A0A0R0M6Q0_9MICR</name>
<accession>A0A0R0M6Q0</accession>
<reference evidence="2 3" key="1">
    <citation type="submission" date="2015-07" db="EMBL/GenBank/DDBJ databases">
        <title>The genome of Pseudoloma neurophilia, a relevant intracellular parasite of the zebrafish.</title>
        <authorList>
            <person name="Ndikumana S."/>
            <person name="Pelin A."/>
            <person name="Sanders J."/>
            <person name="Corradi N."/>
        </authorList>
    </citation>
    <scope>NUCLEOTIDE SEQUENCE [LARGE SCALE GENOMIC DNA]</scope>
    <source>
        <strain evidence="2 3">MK1</strain>
    </source>
</reference>
<comment type="caution">
    <text evidence="2">The sequence shown here is derived from an EMBL/GenBank/DDBJ whole genome shotgun (WGS) entry which is preliminary data.</text>
</comment>
<keyword evidence="1" id="KW-1133">Transmembrane helix</keyword>
<sequence>MFRNVIFFEQSYISSIIFIRSFYLLASIPVDQFYTDRKQTNNKKKN</sequence>
<proteinExistence type="predicted"/>
<dbReference type="AlphaFoldDB" id="A0A0R0M6Q0"/>
<keyword evidence="3" id="KW-1185">Reference proteome</keyword>
<feature type="transmembrane region" description="Helical" evidence="1">
    <location>
        <begin position="12"/>
        <end position="34"/>
    </location>
</feature>
<keyword evidence="1" id="KW-0472">Membrane</keyword>